<dbReference type="AlphaFoldDB" id="A0A1B7NZ94"/>
<feature type="compositionally biased region" description="Polar residues" evidence="1">
    <location>
        <begin position="39"/>
        <end position="76"/>
    </location>
</feature>
<evidence type="ECO:0008006" key="5">
    <source>
        <dbReference type="Google" id="ProtNLM"/>
    </source>
</evidence>
<accession>A0A1B7NZ94</accession>
<feature type="transmembrane region" description="Helical" evidence="2">
    <location>
        <begin position="160"/>
        <end position="186"/>
    </location>
</feature>
<gene>
    <name evidence="3" type="ORF">ACJ72_03549</name>
</gene>
<sequence length="252" mass="27209">MSAPRSPLQPYPLTPFGNPWTNNDLEQTAVDHALQATQPFTASPGSMKENQTSNGHPRSKYFTASAQPHSVSSQPIPNIGKSESLASAYREVVTLENTVQVTQPPTETLTFSENSKLHASRSTRASVPLGVIHDVTLPEGPKFYPTRELQMPRRGICAQLALLLLAVLPLLLIPAFCIMGFVEIWIPEIGDEHSEAQHQQTAPTVPLTELSIPGEITNMPFTSGLVESTKVVAEPAISLYPSAVEPKGGISP</sequence>
<dbReference type="OrthoDB" id="4188439at2759"/>
<evidence type="ECO:0000313" key="3">
    <source>
        <dbReference type="EMBL" id="OAX82102.1"/>
    </source>
</evidence>
<dbReference type="Proteomes" id="UP000091918">
    <property type="component" value="Unassembled WGS sequence"/>
</dbReference>
<reference evidence="3 4" key="1">
    <citation type="submission" date="2015-07" db="EMBL/GenBank/DDBJ databases">
        <title>Emmonsia species relationships and genome sequence.</title>
        <authorList>
            <person name="Cuomo C.A."/>
            <person name="Schwartz I.S."/>
            <person name="Kenyon C."/>
            <person name="de Hoog G.S."/>
            <person name="Govender N.P."/>
            <person name="Botha A."/>
            <person name="Moreno L."/>
            <person name="de Vries M."/>
            <person name="Munoz J.F."/>
            <person name="Stielow J.B."/>
        </authorList>
    </citation>
    <scope>NUCLEOTIDE SEQUENCE [LARGE SCALE GENOMIC DNA]</scope>
    <source>
        <strain evidence="3 4">CBS 136260</strain>
    </source>
</reference>
<keyword evidence="2" id="KW-1133">Transmembrane helix</keyword>
<keyword evidence="2" id="KW-0812">Transmembrane</keyword>
<name>A0A1B7NZ94_9EURO</name>
<keyword evidence="2" id="KW-0472">Membrane</keyword>
<keyword evidence="4" id="KW-1185">Reference proteome</keyword>
<organism evidence="3 4">
    <name type="scientific">Emergomyces africanus</name>
    <dbReference type="NCBI Taxonomy" id="1955775"/>
    <lineage>
        <taxon>Eukaryota</taxon>
        <taxon>Fungi</taxon>
        <taxon>Dikarya</taxon>
        <taxon>Ascomycota</taxon>
        <taxon>Pezizomycotina</taxon>
        <taxon>Eurotiomycetes</taxon>
        <taxon>Eurotiomycetidae</taxon>
        <taxon>Onygenales</taxon>
        <taxon>Ajellomycetaceae</taxon>
        <taxon>Emergomyces</taxon>
    </lineage>
</organism>
<evidence type="ECO:0000256" key="2">
    <source>
        <dbReference type="SAM" id="Phobius"/>
    </source>
</evidence>
<comment type="caution">
    <text evidence="3">The sequence shown here is derived from an EMBL/GenBank/DDBJ whole genome shotgun (WGS) entry which is preliminary data.</text>
</comment>
<protein>
    <recommendedName>
        <fullName evidence="5">Transmembrane protein</fullName>
    </recommendedName>
</protein>
<evidence type="ECO:0000256" key="1">
    <source>
        <dbReference type="SAM" id="MobiDB-lite"/>
    </source>
</evidence>
<proteinExistence type="predicted"/>
<evidence type="ECO:0000313" key="4">
    <source>
        <dbReference type="Proteomes" id="UP000091918"/>
    </source>
</evidence>
<dbReference type="EMBL" id="LGUA01000357">
    <property type="protein sequence ID" value="OAX82102.1"/>
    <property type="molecule type" value="Genomic_DNA"/>
</dbReference>
<feature type="region of interest" description="Disordered" evidence="1">
    <location>
        <begin position="1"/>
        <end position="21"/>
    </location>
</feature>
<feature type="region of interest" description="Disordered" evidence="1">
    <location>
        <begin position="39"/>
        <end position="78"/>
    </location>
</feature>